<keyword evidence="1" id="KW-0812">Transmembrane</keyword>
<feature type="transmembrane region" description="Helical" evidence="1">
    <location>
        <begin position="510"/>
        <end position="534"/>
    </location>
</feature>
<feature type="transmembrane region" description="Helical" evidence="1">
    <location>
        <begin position="365"/>
        <end position="384"/>
    </location>
</feature>
<feature type="transmembrane region" description="Helical" evidence="1">
    <location>
        <begin position="460"/>
        <end position="480"/>
    </location>
</feature>
<sequence>MSTMTGTAGKSDLNTSGFKPALWTSGDWNAFFGFGTNILVNMLVLTGLLRFVLKMPDSLVFGRILPALGLMMCLSTFYYAYLAYRLAQRTGRTDVCALPSGVSVPHMFIVTFVIMLPITIKTGDPLKGWSAGLVWVFFQSFILMIGGFIAPFIRKITPRAALLGTLAGVSVTFISMRPALEMYMTPQIGLVCFAIILVSWFGGVKYWRGIPAGLVAIAAGMIIAWGSNLFGLGLGGLSVKGVGDAFANFGFSVPIPAVGYVFSGFEFLGIILVTAIPFGIYDLVEAMDNVESAEAAGDEYPTTRVLTADGVVSLIGCLMGNPFINAVYIGHPGWKAMGGRIGYSAATGIMVVVLAWFGIISVLLALVPVVAISPILLYIGMLIGAQAFQTTPVKHAPAIVLALTPHLAAWAKLQIDTMLGSTMMAATSVGGLAADKADAVKAAAIAALPQQGVFYHGLEVMGGGSILGGLILGAIGVFIIERDFEKASAFALAGAVLTYFGFMHGEAVGIGGGFGVTPAVAFAYAVMAAGLFAASKLGTTEHYAAHPEMHAAPAE</sequence>
<evidence type="ECO:0000256" key="1">
    <source>
        <dbReference type="SAM" id="Phobius"/>
    </source>
</evidence>
<proteinExistence type="predicted"/>
<dbReference type="Proteomes" id="UP000063308">
    <property type="component" value="Chromosome"/>
</dbReference>
<keyword evidence="1" id="KW-0472">Membrane</keyword>
<feature type="transmembrane region" description="Helical" evidence="1">
    <location>
        <begin position="102"/>
        <end position="120"/>
    </location>
</feature>
<dbReference type="EMBL" id="AP014685">
    <property type="protein sequence ID" value="BAR59853.1"/>
    <property type="molecule type" value="Genomic_DNA"/>
</dbReference>
<feature type="transmembrane region" description="Helical" evidence="1">
    <location>
        <begin position="257"/>
        <end position="280"/>
    </location>
</feature>
<name>A0A0E4G086_9BRAD</name>
<dbReference type="PANTHER" id="PTHR31610:SF0">
    <property type="entry name" value="SLC26A_SULP TRANSPORTER DOMAIN-CONTAINING PROTEIN"/>
    <property type="match status" value="1"/>
</dbReference>
<feature type="transmembrane region" description="Helical" evidence="1">
    <location>
        <begin position="132"/>
        <end position="153"/>
    </location>
</feature>
<feature type="transmembrane region" description="Helical" evidence="1">
    <location>
        <begin position="30"/>
        <end position="53"/>
    </location>
</feature>
<dbReference type="AlphaFoldDB" id="A0A0E4G086"/>
<gene>
    <name evidence="2" type="ORF">NK6_6702</name>
</gene>
<dbReference type="PANTHER" id="PTHR31610">
    <property type="entry name" value="SLR0360 PROTEIN"/>
    <property type="match status" value="1"/>
</dbReference>
<evidence type="ECO:0000313" key="2">
    <source>
        <dbReference type="EMBL" id="BAR59853.1"/>
    </source>
</evidence>
<feature type="transmembrane region" description="Helical" evidence="1">
    <location>
        <begin position="310"/>
        <end position="329"/>
    </location>
</feature>
<organism evidence="2 3">
    <name type="scientific">Bradyrhizobium diazoefficiens</name>
    <dbReference type="NCBI Taxonomy" id="1355477"/>
    <lineage>
        <taxon>Bacteria</taxon>
        <taxon>Pseudomonadati</taxon>
        <taxon>Pseudomonadota</taxon>
        <taxon>Alphaproteobacteria</taxon>
        <taxon>Hyphomicrobiales</taxon>
        <taxon>Nitrobacteraceae</taxon>
        <taxon>Bradyrhizobium</taxon>
    </lineage>
</organism>
<dbReference type="RefSeq" id="WP_060910973.1">
    <property type="nucleotide sequence ID" value="NZ_CP126038.1"/>
</dbReference>
<protein>
    <recommendedName>
        <fullName evidence="4">MFS transporter, AGZA family, xanthine/uracil permease</fullName>
    </recommendedName>
</protein>
<feature type="transmembrane region" description="Helical" evidence="1">
    <location>
        <begin position="60"/>
        <end position="82"/>
    </location>
</feature>
<keyword evidence="1" id="KW-1133">Transmembrane helix</keyword>
<reference evidence="2 3" key="1">
    <citation type="submission" date="2014-11" db="EMBL/GenBank/DDBJ databases">
        <title>Symbiosis island explosion on the genome of extra-slow-growing strains of soybean bradyrhizobia with massive insertion sequences.</title>
        <authorList>
            <person name="Iida T."/>
            <person name="Minamisawa K."/>
        </authorList>
    </citation>
    <scope>NUCLEOTIDE SEQUENCE [LARGE SCALE GENOMIC DNA]</scope>
    <source>
        <strain evidence="2 3">NK6</strain>
    </source>
</reference>
<feature type="transmembrane region" description="Helical" evidence="1">
    <location>
        <begin position="487"/>
        <end position="504"/>
    </location>
</feature>
<feature type="transmembrane region" description="Helical" evidence="1">
    <location>
        <begin position="159"/>
        <end position="176"/>
    </location>
</feature>
<evidence type="ECO:0008006" key="4">
    <source>
        <dbReference type="Google" id="ProtNLM"/>
    </source>
</evidence>
<feature type="transmembrane region" description="Helical" evidence="1">
    <location>
        <begin position="188"/>
        <end position="207"/>
    </location>
</feature>
<evidence type="ECO:0000313" key="3">
    <source>
        <dbReference type="Proteomes" id="UP000063308"/>
    </source>
</evidence>
<feature type="transmembrane region" description="Helical" evidence="1">
    <location>
        <begin position="341"/>
        <end position="359"/>
    </location>
</feature>
<accession>A0A0E4G086</accession>
<feature type="transmembrane region" description="Helical" evidence="1">
    <location>
        <begin position="213"/>
        <end position="237"/>
    </location>
</feature>